<organism evidence="1 2">
    <name type="scientific">Solanum commersonii</name>
    <name type="common">Commerson's wild potato</name>
    <name type="synonym">Commerson's nightshade</name>
    <dbReference type="NCBI Taxonomy" id="4109"/>
    <lineage>
        <taxon>Eukaryota</taxon>
        <taxon>Viridiplantae</taxon>
        <taxon>Streptophyta</taxon>
        <taxon>Embryophyta</taxon>
        <taxon>Tracheophyta</taxon>
        <taxon>Spermatophyta</taxon>
        <taxon>Magnoliopsida</taxon>
        <taxon>eudicotyledons</taxon>
        <taxon>Gunneridae</taxon>
        <taxon>Pentapetalae</taxon>
        <taxon>asterids</taxon>
        <taxon>lamiids</taxon>
        <taxon>Solanales</taxon>
        <taxon>Solanaceae</taxon>
        <taxon>Solanoideae</taxon>
        <taxon>Solaneae</taxon>
        <taxon>Solanum</taxon>
    </lineage>
</organism>
<sequence>YGLPKLSDKLNHLVYADDTIIFAAVDKTSLQLIMEFLINCGKGHWFHKRKFSHDVFGLPNWLSKEKKRCISQNY</sequence>
<accession>A0A9J5XHJ5</accession>
<reference evidence="1 2" key="1">
    <citation type="submission" date="2020-09" db="EMBL/GenBank/DDBJ databases">
        <title>De no assembly of potato wild relative species, Solanum commersonii.</title>
        <authorList>
            <person name="Cho K."/>
        </authorList>
    </citation>
    <scope>NUCLEOTIDE SEQUENCE [LARGE SCALE GENOMIC DNA]</scope>
    <source>
        <strain evidence="1">LZ3.2</strain>
        <tissue evidence="1">Leaf</tissue>
    </source>
</reference>
<gene>
    <name evidence="1" type="ORF">H5410_047521</name>
</gene>
<keyword evidence="2" id="KW-1185">Reference proteome</keyword>
<dbReference type="Proteomes" id="UP000824120">
    <property type="component" value="Chromosome 9"/>
</dbReference>
<evidence type="ECO:0000313" key="2">
    <source>
        <dbReference type="Proteomes" id="UP000824120"/>
    </source>
</evidence>
<evidence type="ECO:0000313" key="1">
    <source>
        <dbReference type="EMBL" id="KAG5587087.1"/>
    </source>
</evidence>
<dbReference type="AlphaFoldDB" id="A0A9J5XHJ5"/>
<dbReference type="EMBL" id="JACXVP010000009">
    <property type="protein sequence ID" value="KAG5587087.1"/>
    <property type="molecule type" value="Genomic_DNA"/>
</dbReference>
<protein>
    <recommendedName>
        <fullName evidence="3">Reverse transcriptase</fullName>
    </recommendedName>
</protein>
<feature type="non-terminal residue" evidence="1">
    <location>
        <position position="74"/>
    </location>
</feature>
<comment type="caution">
    <text evidence="1">The sequence shown here is derived from an EMBL/GenBank/DDBJ whole genome shotgun (WGS) entry which is preliminary data.</text>
</comment>
<name>A0A9J5XHJ5_SOLCO</name>
<proteinExistence type="predicted"/>
<evidence type="ECO:0008006" key="3">
    <source>
        <dbReference type="Google" id="ProtNLM"/>
    </source>
</evidence>